<dbReference type="OrthoDB" id="6001668at2"/>
<dbReference type="AlphaFoldDB" id="A0A4U5JYS6"/>
<keyword evidence="3" id="KW-1185">Reference proteome</keyword>
<feature type="region of interest" description="Disordered" evidence="1">
    <location>
        <begin position="505"/>
        <end position="527"/>
    </location>
</feature>
<reference evidence="2 3" key="1">
    <citation type="submission" date="2019-04" db="EMBL/GenBank/DDBJ databases">
        <title>Reference strain of H23.</title>
        <authorList>
            <person name="Luo X."/>
        </authorList>
    </citation>
    <scope>NUCLEOTIDE SEQUENCE [LARGE SCALE GENOMIC DNA]</scope>
    <source>
        <strain evidence="2 3">H23</strain>
    </source>
</reference>
<evidence type="ECO:0000313" key="2">
    <source>
        <dbReference type="EMBL" id="TKR33901.1"/>
    </source>
</evidence>
<proteinExistence type="predicted"/>
<evidence type="ECO:0000256" key="1">
    <source>
        <dbReference type="SAM" id="MobiDB-lite"/>
    </source>
</evidence>
<dbReference type="EMBL" id="SZUA01000001">
    <property type="protein sequence ID" value="TKR33901.1"/>
    <property type="molecule type" value="Genomic_DNA"/>
</dbReference>
<name>A0A4U5JYS6_9GAMM</name>
<protein>
    <submittedName>
        <fullName evidence="2">Uncharacterized protein</fullName>
    </submittedName>
</protein>
<gene>
    <name evidence="2" type="ORF">FCE95_06420</name>
</gene>
<comment type="caution">
    <text evidence="2">The sequence shown here is derived from an EMBL/GenBank/DDBJ whole genome shotgun (WGS) entry which is preliminary data.</text>
</comment>
<sequence length="527" mass="58344">MASLSKESIELINRFGRQPGVEPEQAAALETIICSSDVLARLLNLAVSIGCIKHISLLPQGAHAGGQYVSSDDSIRIELGALKRPYDAIFLLGHEIQHSLNKSSLEEAIERFRISVSSISRSTLPVHDYTEAIDGLISAHRYDEAKAEIAGWNALVASVREKNPSAELSDVYVAAPYRAADFVDFSGEHPRNYSYTPKSNITLNTDLSLEATKPNIEAMGKNFFDAPELAKIGDLGKSNYATYYGVEALEFCIAQERANAKLFGEKPKMRVDLDRLGLSEKLLEEEGLNLGRSKVPQPYYDTDLSPAGLRYFDHTQGGRYDHQYVPQAAHLPDADPQASLIDRFIDALERDDKVALSLARAMYINSEDGQQLIQDSMAHAQERKAEAAAYIRFRDLSANPDGPSLGTLTGRRDPRDWDHPDHALYSAIRRELPPQVSDEAAAHVMLQAKQAGIVEPRDLDGVEVRNDRAFVAGKHLQAAHADLSQDPPPMREIVRQSELLDQQMAQDRAQWLAQQQELARSGPSISR</sequence>
<dbReference type="RefSeq" id="WP_137266106.1">
    <property type="nucleotide sequence ID" value="NZ_SZUA01000001.1"/>
</dbReference>
<dbReference type="Proteomes" id="UP000308707">
    <property type="component" value="Unassembled WGS sequence"/>
</dbReference>
<evidence type="ECO:0000313" key="3">
    <source>
        <dbReference type="Proteomes" id="UP000308707"/>
    </source>
</evidence>
<organism evidence="2 3">
    <name type="scientific">Luteimonas gilva</name>
    <dbReference type="NCBI Taxonomy" id="2572684"/>
    <lineage>
        <taxon>Bacteria</taxon>
        <taxon>Pseudomonadati</taxon>
        <taxon>Pseudomonadota</taxon>
        <taxon>Gammaproteobacteria</taxon>
        <taxon>Lysobacterales</taxon>
        <taxon>Lysobacteraceae</taxon>
        <taxon>Luteimonas</taxon>
    </lineage>
</organism>
<feature type="compositionally biased region" description="Polar residues" evidence="1">
    <location>
        <begin position="512"/>
        <end position="527"/>
    </location>
</feature>
<accession>A0A4U5JYS6</accession>